<proteinExistence type="predicted"/>
<comment type="caution">
    <text evidence="1">The sequence shown here is derived from an EMBL/GenBank/DDBJ whole genome shotgun (WGS) entry which is preliminary data.</text>
</comment>
<evidence type="ECO:0000313" key="1">
    <source>
        <dbReference type="EMBL" id="MEM0543033.1"/>
    </source>
</evidence>
<keyword evidence="1" id="KW-0675">Receptor</keyword>
<dbReference type="Proteomes" id="UP001460072">
    <property type="component" value="Unassembled WGS sequence"/>
</dbReference>
<dbReference type="InterPro" id="IPR008969">
    <property type="entry name" value="CarboxyPept-like_regulatory"/>
</dbReference>
<reference evidence="1 2" key="1">
    <citation type="submission" date="2024-03" db="EMBL/GenBank/DDBJ databases">
        <title>Two novel species of the genus Flavobacterium exhibiting potentially degradation of complex polysaccharides.</title>
        <authorList>
            <person name="Lian X."/>
        </authorList>
    </citation>
    <scope>NUCLEOTIDE SEQUENCE [LARGE SCALE GENOMIC DNA]</scope>
    <source>
        <strain evidence="2">j3</strain>
    </source>
</reference>
<evidence type="ECO:0000313" key="2">
    <source>
        <dbReference type="Proteomes" id="UP001460072"/>
    </source>
</evidence>
<protein>
    <submittedName>
        <fullName evidence="1">TonB-dependent receptor</fullName>
    </submittedName>
</protein>
<gene>
    <name evidence="1" type="ORF">WFZ85_10405</name>
</gene>
<organism evidence="1 2">
    <name type="scientific">Flavobacterium aureirubrum</name>
    <dbReference type="NCBI Taxonomy" id="3133147"/>
    <lineage>
        <taxon>Bacteria</taxon>
        <taxon>Pseudomonadati</taxon>
        <taxon>Bacteroidota</taxon>
        <taxon>Flavobacteriia</taxon>
        <taxon>Flavobacteriales</taxon>
        <taxon>Flavobacteriaceae</taxon>
        <taxon>Flavobacterium</taxon>
    </lineage>
</organism>
<sequence>MIRFLFLLFTITSFSQSHTITGVVSDSLNIPLESANIIAKPLQENAQLKFAIADNKGRYRLELDQNVKYEVTASYIGFLEQVLIIEPNSSITTHNFKLKATGQNLKEIIIKHEYKPIVVKKDTLTYDIKAFANGNERKMKEVLEKLPGVEVDKKGNVTVQGKKVTKMLVEGKSFFGGGSKLAVENIPADALDKIEVIDHFNEVGFMKQVSDSEDLAMNVKLKEDKKKFVFGDLEAGIGNKEYNLAHAGLFYYSPKTNVSFIGDRNNIGRSTFTFEDLMRFDGGVSSFLTGRKSLTNLYSFTNDNTDVVQNKSQFGALNFSIDASPKLSVSGYGIFSKIFMASKMESTNEYLQNNSVAFENKLQNNDDKSVLGIGNIKLDYSPSKEEKWYYNAQYQSSTNDVINTINSITNLGTNTFETISNADNVGVKQYIEWHKSYNNRHTTTFVVNQAYESNMPENLWFTDQPFLAGLIPLQPDATYSIAQIKKVKNNSVDGLFKHYWIINNFNHLYSVIGNNFGYSNFETSEKQLLTNGSVNDFSNAGFGNDVNYNLNDAYIGLEYKFKIGKWTNKPGLYFHWYHLKTEQIDSDFTVSKTLFQPQWNSDYEFNKSETLNFAYRLVNDFPEANQLANRFTLQSYNSVYKGNALLENERYHSANLRYSKMNMYRGIILNAMASFNKKVRTTRNEIVLDGINQYNTPILTDNPETNYRISGYLSKRIYRFNLKLDTNLSWFNYVQTLNDVTTTNDRNNQNIGVTLKTAYKKWPDFSIGYTKGYSQFKGLTVSNYQSDEFNSDFETTFLKHWIFKAEYQYLKNTNDSNQSNYFELANTSLRYQKKNSPFGFEFTINNLFDLKAKNNYSFSDFMISEQQTFILPRVFLFSISYKL</sequence>
<dbReference type="SUPFAM" id="SSF49464">
    <property type="entry name" value="Carboxypeptidase regulatory domain-like"/>
    <property type="match status" value="1"/>
</dbReference>
<dbReference type="SUPFAM" id="SSF56935">
    <property type="entry name" value="Porins"/>
    <property type="match status" value="1"/>
</dbReference>
<dbReference type="Gene3D" id="2.60.40.1120">
    <property type="entry name" value="Carboxypeptidase-like, regulatory domain"/>
    <property type="match status" value="1"/>
</dbReference>
<accession>A0ABU9NAP4</accession>
<keyword evidence="2" id="KW-1185">Reference proteome</keyword>
<name>A0ABU9NAP4_9FLAO</name>
<dbReference type="EMBL" id="JBCGDO010000013">
    <property type="protein sequence ID" value="MEM0543033.1"/>
    <property type="molecule type" value="Genomic_DNA"/>
</dbReference>
<dbReference type="Pfam" id="PF13620">
    <property type="entry name" value="CarboxypepD_reg"/>
    <property type="match status" value="1"/>
</dbReference>
<dbReference type="RefSeq" id="WP_342696235.1">
    <property type="nucleotide sequence ID" value="NZ_JBCGDO010000013.1"/>
</dbReference>